<keyword evidence="3" id="KW-1185">Reference proteome</keyword>
<proteinExistence type="predicted"/>
<dbReference type="AlphaFoldDB" id="A0A919IS20"/>
<dbReference type="Gene3D" id="3.40.50.2000">
    <property type="entry name" value="Glycogen Phosphorylase B"/>
    <property type="match status" value="1"/>
</dbReference>
<comment type="caution">
    <text evidence="2">The sequence shown here is derived from an EMBL/GenBank/DDBJ whole genome shotgun (WGS) entry which is preliminary data.</text>
</comment>
<reference evidence="2" key="1">
    <citation type="submission" date="2021-01" db="EMBL/GenBank/DDBJ databases">
        <title>Whole genome shotgun sequence of Actinoplanes cyaneus NBRC 14990.</title>
        <authorList>
            <person name="Komaki H."/>
            <person name="Tamura T."/>
        </authorList>
    </citation>
    <scope>NUCLEOTIDE SEQUENCE</scope>
    <source>
        <strain evidence="2">NBRC 14990</strain>
    </source>
</reference>
<accession>A0A919IS20</accession>
<protein>
    <submittedName>
        <fullName evidence="2">Uncharacterized protein</fullName>
    </submittedName>
</protein>
<evidence type="ECO:0000256" key="1">
    <source>
        <dbReference type="SAM" id="MobiDB-lite"/>
    </source>
</evidence>
<name>A0A919IS20_9ACTN</name>
<gene>
    <name evidence="2" type="ORF">Acy02nite_48960</name>
</gene>
<sequence>MLPQLRAAYAGDRPDLFLYDIAGAPARLLAEQWQIPAVQLSSAFVAWDGYEQELAPVIDAMRADPRGADYYRRFTAWLTAERSSVTDSLAFQGRPRRSSWPCSSRPTRSSPTPAWAAAAKASPAQHR</sequence>
<dbReference type="SUPFAM" id="SSF53756">
    <property type="entry name" value="UDP-Glycosyltransferase/glycogen phosphorylase"/>
    <property type="match status" value="1"/>
</dbReference>
<dbReference type="EMBL" id="BOMH01000037">
    <property type="protein sequence ID" value="GID67015.1"/>
    <property type="molecule type" value="Genomic_DNA"/>
</dbReference>
<dbReference type="RefSeq" id="WP_239175150.1">
    <property type="nucleotide sequence ID" value="NZ_BAAAUC010000089.1"/>
</dbReference>
<evidence type="ECO:0000313" key="3">
    <source>
        <dbReference type="Proteomes" id="UP000619479"/>
    </source>
</evidence>
<feature type="compositionally biased region" description="Low complexity" evidence="1">
    <location>
        <begin position="98"/>
        <end position="127"/>
    </location>
</feature>
<evidence type="ECO:0000313" key="2">
    <source>
        <dbReference type="EMBL" id="GID67015.1"/>
    </source>
</evidence>
<organism evidence="2 3">
    <name type="scientific">Actinoplanes cyaneus</name>
    <dbReference type="NCBI Taxonomy" id="52696"/>
    <lineage>
        <taxon>Bacteria</taxon>
        <taxon>Bacillati</taxon>
        <taxon>Actinomycetota</taxon>
        <taxon>Actinomycetes</taxon>
        <taxon>Micromonosporales</taxon>
        <taxon>Micromonosporaceae</taxon>
        <taxon>Actinoplanes</taxon>
    </lineage>
</organism>
<dbReference type="Proteomes" id="UP000619479">
    <property type="component" value="Unassembled WGS sequence"/>
</dbReference>
<feature type="region of interest" description="Disordered" evidence="1">
    <location>
        <begin position="87"/>
        <end position="127"/>
    </location>
</feature>